<protein>
    <submittedName>
        <fullName evidence="1">Uncharacterized protein</fullName>
    </submittedName>
</protein>
<gene>
    <name evidence="1" type="ORF">HK103_003633</name>
</gene>
<accession>A0AAD5Y4G2</accession>
<keyword evidence="2" id="KW-1185">Reference proteome</keyword>
<dbReference type="AlphaFoldDB" id="A0AAD5Y4G2"/>
<proteinExistence type="predicted"/>
<evidence type="ECO:0000313" key="1">
    <source>
        <dbReference type="EMBL" id="KAJ3250325.1"/>
    </source>
</evidence>
<dbReference type="Proteomes" id="UP001210925">
    <property type="component" value="Unassembled WGS sequence"/>
</dbReference>
<organism evidence="1 2">
    <name type="scientific">Boothiomyces macroporosus</name>
    <dbReference type="NCBI Taxonomy" id="261099"/>
    <lineage>
        <taxon>Eukaryota</taxon>
        <taxon>Fungi</taxon>
        <taxon>Fungi incertae sedis</taxon>
        <taxon>Chytridiomycota</taxon>
        <taxon>Chytridiomycota incertae sedis</taxon>
        <taxon>Chytridiomycetes</taxon>
        <taxon>Rhizophydiales</taxon>
        <taxon>Terramycetaceae</taxon>
        <taxon>Boothiomyces</taxon>
    </lineage>
</organism>
<dbReference type="EMBL" id="JADGKB010000276">
    <property type="protein sequence ID" value="KAJ3250325.1"/>
    <property type="molecule type" value="Genomic_DNA"/>
</dbReference>
<reference evidence="1" key="1">
    <citation type="submission" date="2020-05" db="EMBL/GenBank/DDBJ databases">
        <title>Phylogenomic resolution of chytrid fungi.</title>
        <authorList>
            <person name="Stajich J.E."/>
            <person name="Amses K."/>
            <person name="Simmons R."/>
            <person name="Seto K."/>
            <person name="Myers J."/>
            <person name="Bonds A."/>
            <person name="Quandt C.A."/>
            <person name="Barry K."/>
            <person name="Liu P."/>
            <person name="Grigoriev I."/>
            <person name="Longcore J.E."/>
            <person name="James T.Y."/>
        </authorList>
    </citation>
    <scope>NUCLEOTIDE SEQUENCE</scope>
    <source>
        <strain evidence="1">PLAUS21</strain>
    </source>
</reference>
<name>A0AAD5Y4G2_9FUNG</name>
<comment type="caution">
    <text evidence="1">The sequence shown here is derived from an EMBL/GenBank/DDBJ whole genome shotgun (WGS) entry which is preliminary data.</text>
</comment>
<sequence length="327" mass="36137">MNWIRKPGELKKRKYKERGEEQISSIRKSLGLTRKLDCSPSSELDGSKSLDATVGDVIINETQRASLTSADLTPPTILNCKRQTINSLQVSQIYEPEAVQPPLLAPNLKRFIPTNDHINDSDLNETVKFVDFSNISKADTDISPSRVSKLPQLGFQSFSSIPENIKSFLSGTRIESALADDEIPSGFYDSLNNDFFAIENDSDDNASYLVSKSQVEDNSHQNAAENSFPQDSIESVPLQIPLDPIESSVKFTPFFNTNESIDDFFEDSKLNAGKSKDSTTSNNFVGLLRSDITTSPSSSVSQEQNTVLPYQKSITQNGTELLAIEAH</sequence>
<feature type="non-terminal residue" evidence="1">
    <location>
        <position position="327"/>
    </location>
</feature>
<evidence type="ECO:0000313" key="2">
    <source>
        <dbReference type="Proteomes" id="UP001210925"/>
    </source>
</evidence>